<accession>A0A392SR27</accession>
<reference evidence="1 2" key="1">
    <citation type="journal article" date="2018" name="Front. Plant Sci.">
        <title>Red Clover (Trifolium pratense) and Zigzag Clover (T. medium) - A Picture of Genomic Similarities and Differences.</title>
        <authorList>
            <person name="Dluhosova J."/>
            <person name="Istvanek J."/>
            <person name="Nedelnik J."/>
            <person name="Repkova J."/>
        </authorList>
    </citation>
    <scope>NUCLEOTIDE SEQUENCE [LARGE SCALE GENOMIC DNA]</scope>
    <source>
        <strain evidence="2">cv. 10/8</strain>
        <tissue evidence="1">Leaf</tissue>
    </source>
</reference>
<dbReference type="Proteomes" id="UP000265520">
    <property type="component" value="Unassembled WGS sequence"/>
</dbReference>
<dbReference type="EMBL" id="LXQA010423252">
    <property type="protein sequence ID" value="MCI50872.1"/>
    <property type="molecule type" value="Genomic_DNA"/>
</dbReference>
<comment type="caution">
    <text evidence="1">The sequence shown here is derived from an EMBL/GenBank/DDBJ whole genome shotgun (WGS) entry which is preliminary data.</text>
</comment>
<protein>
    <submittedName>
        <fullName evidence="1">Uncharacterized protein</fullName>
    </submittedName>
</protein>
<evidence type="ECO:0000313" key="2">
    <source>
        <dbReference type="Proteomes" id="UP000265520"/>
    </source>
</evidence>
<dbReference type="AlphaFoldDB" id="A0A392SR27"/>
<organism evidence="1 2">
    <name type="scientific">Trifolium medium</name>
    <dbReference type="NCBI Taxonomy" id="97028"/>
    <lineage>
        <taxon>Eukaryota</taxon>
        <taxon>Viridiplantae</taxon>
        <taxon>Streptophyta</taxon>
        <taxon>Embryophyta</taxon>
        <taxon>Tracheophyta</taxon>
        <taxon>Spermatophyta</taxon>
        <taxon>Magnoliopsida</taxon>
        <taxon>eudicotyledons</taxon>
        <taxon>Gunneridae</taxon>
        <taxon>Pentapetalae</taxon>
        <taxon>rosids</taxon>
        <taxon>fabids</taxon>
        <taxon>Fabales</taxon>
        <taxon>Fabaceae</taxon>
        <taxon>Papilionoideae</taxon>
        <taxon>50 kb inversion clade</taxon>
        <taxon>NPAAA clade</taxon>
        <taxon>Hologalegina</taxon>
        <taxon>IRL clade</taxon>
        <taxon>Trifolieae</taxon>
        <taxon>Trifolium</taxon>
    </lineage>
</organism>
<evidence type="ECO:0000313" key="1">
    <source>
        <dbReference type="EMBL" id="MCI50872.1"/>
    </source>
</evidence>
<proteinExistence type="predicted"/>
<name>A0A392SR27_9FABA</name>
<sequence length="70" mass="7834">MNTNPAVFTSVTTMRKNIKHSKQFNELKVVNELPQDELFGELSSIPGGNNSWSDFTYVAAQLWITGVPFS</sequence>
<keyword evidence="2" id="KW-1185">Reference proteome</keyword>